<sequence>MNNSQGVLAAAAGFHLSLQVLKNNAGYYIGTMNHQGPVSRESEEYFDTFELAEKALECGGWTQRCQPWT</sequence>
<proteinExistence type="predicted"/>
<dbReference type="Proteomes" id="UP000319523">
    <property type="component" value="Unassembled WGS sequence"/>
</dbReference>
<reference evidence="1 2" key="1">
    <citation type="submission" date="2019-06" db="EMBL/GenBank/DDBJ databases">
        <authorList>
            <person name="Yang Y."/>
        </authorList>
    </citation>
    <scope>NUCLEOTIDE SEQUENCE [LARGE SCALE GENOMIC DNA]</scope>
    <source>
        <strain evidence="1 2">BIT-26</strain>
    </source>
</reference>
<accession>A0A506V5F2</accession>
<comment type="caution">
    <text evidence="1">The sequence shown here is derived from an EMBL/GenBank/DDBJ whole genome shotgun (WGS) entry which is preliminary data.</text>
</comment>
<organism evidence="1 2">
    <name type="scientific">Mixta tenebrionis</name>
    <dbReference type="NCBI Taxonomy" id="2562439"/>
    <lineage>
        <taxon>Bacteria</taxon>
        <taxon>Pseudomonadati</taxon>
        <taxon>Pseudomonadota</taxon>
        <taxon>Gammaproteobacteria</taxon>
        <taxon>Enterobacterales</taxon>
        <taxon>Erwiniaceae</taxon>
        <taxon>Mixta</taxon>
    </lineage>
</organism>
<keyword evidence="2" id="KW-1185">Reference proteome</keyword>
<evidence type="ECO:0000313" key="2">
    <source>
        <dbReference type="Proteomes" id="UP000319523"/>
    </source>
</evidence>
<protein>
    <submittedName>
        <fullName evidence="1">Uncharacterized protein</fullName>
    </submittedName>
</protein>
<evidence type="ECO:0000313" key="1">
    <source>
        <dbReference type="EMBL" id="TPW40887.1"/>
    </source>
</evidence>
<name>A0A506V5F2_9GAMM</name>
<dbReference type="AlphaFoldDB" id="A0A506V5F2"/>
<gene>
    <name evidence="1" type="ORF">FKM52_17050</name>
</gene>
<dbReference type="OrthoDB" id="8563547at2"/>
<dbReference type="RefSeq" id="WP_141177352.1">
    <property type="nucleotide sequence ID" value="NZ_JBHUFX010000007.1"/>
</dbReference>
<dbReference type="EMBL" id="VHQI01000011">
    <property type="protein sequence ID" value="TPW40887.1"/>
    <property type="molecule type" value="Genomic_DNA"/>
</dbReference>